<feature type="signal peptide" evidence="2">
    <location>
        <begin position="1"/>
        <end position="18"/>
    </location>
</feature>
<evidence type="ECO:0000256" key="2">
    <source>
        <dbReference type="SAM" id="SignalP"/>
    </source>
</evidence>
<dbReference type="EMBL" id="MLAK01000749">
    <property type="protein sequence ID" value="OHT05727.1"/>
    <property type="molecule type" value="Genomic_DNA"/>
</dbReference>
<reference evidence="3" key="1">
    <citation type="submission" date="2016-10" db="EMBL/GenBank/DDBJ databases">
        <authorList>
            <person name="Benchimol M."/>
            <person name="Almeida L.G."/>
            <person name="Vasconcelos A.T."/>
            <person name="Perreira-Neves A."/>
            <person name="Rosa I.A."/>
            <person name="Tasca T."/>
            <person name="Bogo M.R."/>
            <person name="de Souza W."/>
        </authorList>
    </citation>
    <scope>NUCLEOTIDE SEQUENCE [LARGE SCALE GENOMIC DNA]</scope>
    <source>
        <strain evidence="3">K</strain>
    </source>
</reference>
<keyword evidence="1" id="KW-0812">Transmembrane</keyword>
<feature type="chain" id="PRO_5013244230" description="Right handed beta helix domain-containing protein" evidence="2">
    <location>
        <begin position="19"/>
        <end position="350"/>
    </location>
</feature>
<dbReference type="Proteomes" id="UP000179807">
    <property type="component" value="Unassembled WGS sequence"/>
</dbReference>
<keyword evidence="1" id="KW-0472">Membrane</keyword>
<dbReference type="AlphaFoldDB" id="A0A1J4K2W5"/>
<evidence type="ECO:0000256" key="1">
    <source>
        <dbReference type="SAM" id="Phobius"/>
    </source>
</evidence>
<keyword evidence="2" id="KW-0732">Signal</keyword>
<evidence type="ECO:0000313" key="4">
    <source>
        <dbReference type="Proteomes" id="UP000179807"/>
    </source>
</evidence>
<sequence>MLFFLVFSSLSAYNVYQGETITDHLNFIENSIINVVDCFFLMINSDVSGGAMRMSGDNIYAIVRDSSFVECISKQQAACIYFSGNRIETFRCCSINCTSRYCATFLSSELSILLRNSRMLCDMTTVYNGYTQIDALQGKNNEVAVTNLNVSKSTASQSVLAVEFINVNKGRLAFFNIEKNTARSDTSCLIYCHQEDYPEQHLIEYGNIVDNKGINGGYIFSFICETTVRNVICNNNLRMIVQAIIYHVTFDSCIFDGAATLTDVVTATNCQFMTETATYDFPYASCNCFADNGFVSLKLSKQNNVSEKTWIIAGVTLFVTATVVVAIIATKNKQKKNEEEEVISTAPLME</sequence>
<feature type="transmembrane region" description="Helical" evidence="1">
    <location>
        <begin position="310"/>
        <end position="329"/>
    </location>
</feature>
<evidence type="ECO:0008006" key="5">
    <source>
        <dbReference type="Google" id="ProtNLM"/>
    </source>
</evidence>
<name>A0A1J4K2W5_9EUKA</name>
<dbReference type="VEuPathDB" id="TrichDB:TRFO_05898"/>
<accession>A0A1J4K2W5</accession>
<proteinExistence type="predicted"/>
<protein>
    <recommendedName>
        <fullName evidence="5">Right handed beta helix domain-containing protein</fullName>
    </recommendedName>
</protein>
<organism evidence="3 4">
    <name type="scientific">Tritrichomonas foetus</name>
    <dbReference type="NCBI Taxonomy" id="1144522"/>
    <lineage>
        <taxon>Eukaryota</taxon>
        <taxon>Metamonada</taxon>
        <taxon>Parabasalia</taxon>
        <taxon>Tritrichomonadida</taxon>
        <taxon>Tritrichomonadidae</taxon>
        <taxon>Tritrichomonas</taxon>
    </lineage>
</organism>
<dbReference type="RefSeq" id="XP_068358863.1">
    <property type="nucleotide sequence ID" value="XM_068492768.1"/>
</dbReference>
<keyword evidence="1" id="KW-1133">Transmembrane helix</keyword>
<evidence type="ECO:0000313" key="3">
    <source>
        <dbReference type="EMBL" id="OHT05727.1"/>
    </source>
</evidence>
<gene>
    <name evidence="3" type="ORF">TRFO_05898</name>
</gene>
<keyword evidence="4" id="KW-1185">Reference proteome</keyword>
<comment type="caution">
    <text evidence="3">The sequence shown here is derived from an EMBL/GenBank/DDBJ whole genome shotgun (WGS) entry which is preliminary data.</text>
</comment>
<dbReference type="GeneID" id="94827472"/>